<dbReference type="Proteomes" id="UP000658127">
    <property type="component" value="Unassembled WGS sequence"/>
</dbReference>
<sequence>MLIEYGVWVTRLALAVVFGLSAWGKLADRAGTRQAVGEFEVPVRWVPAVAWGLPVVEVVVAVGVVLPWTAAAAAVGALLLLTVFTVVMVGLLRRGKRPSCSCFGAASTRPIGARSIVRNGVLMVLAAVVLWGALAHPSVPAGLAADAATGLALGAVLCGVLAWLVGQVGALRRRLDEQALSTLGAEGLPVGSVAPEFELLDVAGARTNLADLLSMGRAVLLVFVHPGCEMCAALARELPRWRARTAMTMVVVGNGDAEEQAVWGIEQGLGEIPSLVQQGNEAALRYRVRGTPSAVLIDAEGRVAAPVARGAIAIRELTFAGKSIRAQFSLRSDGDYAANQSRN</sequence>
<reference evidence="8" key="1">
    <citation type="journal article" date="2019" name="Int. J. Syst. Evol. Microbiol.">
        <title>The Global Catalogue of Microorganisms (GCM) 10K type strain sequencing project: providing services to taxonomists for standard genome sequencing and annotation.</title>
        <authorList>
            <consortium name="The Broad Institute Genomics Platform"/>
            <consortium name="The Broad Institute Genome Sequencing Center for Infectious Disease"/>
            <person name="Wu L."/>
            <person name="Ma J."/>
        </authorList>
    </citation>
    <scope>NUCLEOTIDE SEQUENCE [LARGE SCALE GENOMIC DNA]</scope>
    <source>
        <strain evidence="8">CGMCC 4.7329</strain>
    </source>
</reference>
<keyword evidence="4 5" id="KW-0472">Membrane</keyword>
<feature type="transmembrane region" description="Helical" evidence="5">
    <location>
        <begin position="72"/>
        <end position="92"/>
    </location>
</feature>
<dbReference type="EMBL" id="BMNE01000002">
    <property type="protein sequence ID" value="GGN78204.1"/>
    <property type="molecule type" value="Genomic_DNA"/>
</dbReference>
<keyword evidence="3 5" id="KW-1133">Transmembrane helix</keyword>
<evidence type="ECO:0000259" key="6">
    <source>
        <dbReference type="PROSITE" id="PS51352"/>
    </source>
</evidence>
<protein>
    <recommendedName>
        <fullName evidence="6">Thioredoxin domain-containing protein</fullName>
    </recommendedName>
</protein>
<gene>
    <name evidence="7" type="ORF">GCM10011610_25520</name>
</gene>
<evidence type="ECO:0000256" key="5">
    <source>
        <dbReference type="SAM" id="Phobius"/>
    </source>
</evidence>
<comment type="caution">
    <text evidence="7">The sequence shown here is derived from an EMBL/GenBank/DDBJ whole genome shotgun (WGS) entry which is preliminary data.</text>
</comment>
<evidence type="ECO:0000256" key="1">
    <source>
        <dbReference type="ARBA" id="ARBA00004141"/>
    </source>
</evidence>
<dbReference type="Gene3D" id="3.40.30.10">
    <property type="entry name" value="Glutaredoxin"/>
    <property type="match status" value="1"/>
</dbReference>
<name>A0ABQ2KDC1_9NOCA</name>
<feature type="transmembrane region" description="Helical" evidence="5">
    <location>
        <begin position="147"/>
        <end position="165"/>
    </location>
</feature>
<dbReference type="InterPro" id="IPR009908">
    <property type="entry name" value="Methylamine_util_MauE"/>
</dbReference>
<evidence type="ECO:0000313" key="8">
    <source>
        <dbReference type="Proteomes" id="UP000658127"/>
    </source>
</evidence>
<dbReference type="InterPro" id="IPR012336">
    <property type="entry name" value="Thioredoxin-like_fold"/>
</dbReference>
<feature type="transmembrane region" description="Helical" evidence="5">
    <location>
        <begin position="45"/>
        <end position="66"/>
    </location>
</feature>
<dbReference type="Pfam" id="PF13098">
    <property type="entry name" value="Thioredoxin_2"/>
    <property type="match status" value="1"/>
</dbReference>
<dbReference type="InterPro" id="IPR036249">
    <property type="entry name" value="Thioredoxin-like_sf"/>
</dbReference>
<evidence type="ECO:0000256" key="4">
    <source>
        <dbReference type="ARBA" id="ARBA00023136"/>
    </source>
</evidence>
<keyword evidence="2 5" id="KW-0812">Transmembrane</keyword>
<dbReference type="PROSITE" id="PS51352">
    <property type="entry name" value="THIOREDOXIN_2"/>
    <property type="match status" value="1"/>
</dbReference>
<evidence type="ECO:0000256" key="2">
    <source>
        <dbReference type="ARBA" id="ARBA00022692"/>
    </source>
</evidence>
<comment type="subcellular location">
    <subcellularLocation>
        <location evidence="1">Membrane</location>
        <topology evidence="1">Multi-pass membrane protein</topology>
    </subcellularLocation>
</comment>
<organism evidence="7 8">
    <name type="scientific">Nocardia rhizosphaerihabitans</name>
    <dbReference type="NCBI Taxonomy" id="1691570"/>
    <lineage>
        <taxon>Bacteria</taxon>
        <taxon>Bacillati</taxon>
        <taxon>Actinomycetota</taxon>
        <taxon>Actinomycetes</taxon>
        <taxon>Mycobacteriales</taxon>
        <taxon>Nocardiaceae</taxon>
        <taxon>Nocardia</taxon>
    </lineage>
</organism>
<feature type="transmembrane region" description="Helical" evidence="5">
    <location>
        <begin position="116"/>
        <end position="135"/>
    </location>
</feature>
<feature type="domain" description="Thioredoxin" evidence="6">
    <location>
        <begin position="188"/>
        <end position="326"/>
    </location>
</feature>
<evidence type="ECO:0000256" key="3">
    <source>
        <dbReference type="ARBA" id="ARBA00022989"/>
    </source>
</evidence>
<accession>A0ABQ2KDC1</accession>
<dbReference type="InterPro" id="IPR013766">
    <property type="entry name" value="Thioredoxin_domain"/>
</dbReference>
<feature type="transmembrane region" description="Helical" evidence="5">
    <location>
        <begin position="6"/>
        <end position="24"/>
    </location>
</feature>
<dbReference type="Pfam" id="PF07291">
    <property type="entry name" value="MauE"/>
    <property type="match status" value="1"/>
</dbReference>
<keyword evidence="8" id="KW-1185">Reference proteome</keyword>
<dbReference type="RefSeq" id="WP_189027273.1">
    <property type="nucleotide sequence ID" value="NZ_BMNE01000002.1"/>
</dbReference>
<proteinExistence type="predicted"/>
<dbReference type="SUPFAM" id="SSF52833">
    <property type="entry name" value="Thioredoxin-like"/>
    <property type="match status" value="1"/>
</dbReference>
<evidence type="ECO:0000313" key="7">
    <source>
        <dbReference type="EMBL" id="GGN78204.1"/>
    </source>
</evidence>